<keyword evidence="15" id="KW-1185">Reference proteome</keyword>
<name>A0A0P6YBC5_9CHLR</name>
<evidence type="ECO:0000256" key="9">
    <source>
        <dbReference type="ARBA" id="ARBA00022833"/>
    </source>
</evidence>
<dbReference type="GO" id="GO:0016567">
    <property type="term" value="P:protein ubiquitination"/>
    <property type="evidence" value="ECO:0007669"/>
    <property type="project" value="InterPro"/>
</dbReference>
<evidence type="ECO:0000256" key="7">
    <source>
        <dbReference type="ARBA" id="ARBA00022771"/>
    </source>
</evidence>
<dbReference type="InterPro" id="IPR022170">
    <property type="entry name" value="MUL1-like"/>
</dbReference>
<gene>
    <name evidence="14" type="ORF">SE18_10045</name>
</gene>
<evidence type="ECO:0000256" key="3">
    <source>
        <dbReference type="ARBA" id="ARBA00012483"/>
    </source>
</evidence>
<evidence type="ECO:0000256" key="10">
    <source>
        <dbReference type="ARBA" id="ARBA00022989"/>
    </source>
</evidence>
<keyword evidence="9" id="KW-0862">Zinc</keyword>
<dbReference type="GO" id="GO:0061630">
    <property type="term" value="F:ubiquitin protein ligase activity"/>
    <property type="evidence" value="ECO:0007669"/>
    <property type="project" value="UniProtKB-EC"/>
</dbReference>
<dbReference type="AlphaFoldDB" id="A0A0P6YBC5"/>
<keyword evidence="4" id="KW-0808">Transferase</keyword>
<dbReference type="GO" id="GO:0008270">
    <property type="term" value="F:zinc ion binding"/>
    <property type="evidence" value="ECO:0007669"/>
    <property type="project" value="UniProtKB-KW"/>
</dbReference>
<comment type="subcellular location">
    <subcellularLocation>
        <location evidence="2">Membrane</location>
        <topology evidence="2">Multi-pass membrane protein</topology>
    </subcellularLocation>
</comment>
<accession>A0A0P6YBC5</accession>
<dbReference type="OrthoDB" id="152425at2"/>
<keyword evidence="7" id="KW-0863">Zinc-finger</keyword>
<evidence type="ECO:0000256" key="5">
    <source>
        <dbReference type="ARBA" id="ARBA00022692"/>
    </source>
</evidence>
<evidence type="ECO:0000256" key="8">
    <source>
        <dbReference type="ARBA" id="ARBA00022786"/>
    </source>
</evidence>
<dbReference type="EMBL" id="LGKP01000015">
    <property type="protein sequence ID" value="KPL88985.1"/>
    <property type="molecule type" value="Genomic_DNA"/>
</dbReference>
<dbReference type="EC" id="2.3.2.27" evidence="3"/>
<dbReference type="Pfam" id="PF12483">
    <property type="entry name" value="GIDE"/>
    <property type="match status" value="1"/>
</dbReference>
<keyword evidence="11 12" id="KW-0472">Membrane</keyword>
<keyword evidence="6" id="KW-0479">Metal-binding</keyword>
<reference evidence="14 15" key="1">
    <citation type="submission" date="2015-07" db="EMBL/GenBank/DDBJ databases">
        <title>Whole genome sequence of Herpetosiphon geysericola DSM 7119.</title>
        <authorList>
            <person name="Hemp J."/>
            <person name="Ward L.M."/>
            <person name="Pace L.A."/>
            <person name="Fischer W.W."/>
        </authorList>
    </citation>
    <scope>NUCLEOTIDE SEQUENCE [LARGE SCALE GENOMIC DNA]</scope>
    <source>
        <strain evidence="14 15">DSM 7119</strain>
    </source>
</reference>
<evidence type="ECO:0000256" key="12">
    <source>
        <dbReference type="SAM" id="Phobius"/>
    </source>
</evidence>
<evidence type="ECO:0000256" key="4">
    <source>
        <dbReference type="ARBA" id="ARBA00022679"/>
    </source>
</evidence>
<dbReference type="RefSeq" id="WP_054534307.1">
    <property type="nucleotide sequence ID" value="NZ_LGKP01000015.1"/>
</dbReference>
<feature type="transmembrane region" description="Helical" evidence="12">
    <location>
        <begin position="243"/>
        <end position="262"/>
    </location>
</feature>
<keyword evidence="10 12" id="KW-1133">Transmembrane helix</keyword>
<protein>
    <recommendedName>
        <fullName evidence="3">RING-type E3 ubiquitin transferase</fullName>
        <ecNumber evidence="3">2.3.2.27</ecNumber>
    </recommendedName>
</protein>
<evidence type="ECO:0000256" key="11">
    <source>
        <dbReference type="ARBA" id="ARBA00023136"/>
    </source>
</evidence>
<dbReference type="STRING" id="70996.SE18_10045"/>
<dbReference type="Proteomes" id="UP000050277">
    <property type="component" value="Unassembled WGS sequence"/>
</dbReference>
<evidence type="ECO:0000256" key="1">
    <source>
        <dbReference type="ARBA" id="ARBA00000900"/>
    </source>
</evidence>
<evidence type="ECO:0000259" key="13">
    <source>
        <dbReference type="Pfam" id="PF12483"/>
    </source>
</evidence>
<feature type="domain" description="E3 Ubiquitin ligase MUL1-like" evidence="13">
    <location>
        <begin position="95"/>
        <end position="254"/>
    </location>
</feature>
<proteinExistence type="predicted"/>
<evidence type="ECO:0000313" key="15">
    <source>
        <dbReference type="Proteomes" id="UP000050277"/>
    </source>
</evidence>
<comment type="caution">
    <text evidence="14">The sequence shown here is derived from an EMBL/GenBank/DDBJ whole genome shotgun (WGS) entry which is preliminary data.</text>
</comment>
<evidence type="ECO:0000256" key="2">
    <source>
        <dbReference type="ARBA" id="ARBA00004141"/>
    </source>
</evidence>
<keyword evidence="5 12" id="KW-0812">Transmembrane</keyword>
<keyword evidence="8" id="KW-0833">Ubl conjugation pathway</keyword>
<evidence type="ECO:0000313" key="14">
    <source>
        <dbReference type="EMBL" id="KPL88985.1"/>
    </source>
</evidence>
<sequence>MVFFGIILLIAAVICFFFARSQSNKLADLNATDTYTTTMLHDLHKKVVETLGAEALAEPCEIEGTVSCDNPLVAPISGKTCIAYRFSLTREYSEVVHDTDSEGRKRTRTQTGSETIKTEEECAYFWINDNFGKAWVDPTDAEIEYVAGQNILLPSPDKASILQFGDFEFAAPASNKGARRTTGYRAQEELFTDDGRAYILGCVVDDEGEPTIAYRDKKLKRMIISRQTERELAKSAAGWSRNLYYGAAGTAIAGIIFTVMGLL</sequence>
<comment type="catalytic activity">
    <reaction evidence="1">
        <text>S-ubiquitinyl-[E2 ubiquitin-conjugating enzyme]-L-cysteine + [acceptor protein]-L-lysine = [E2 ubiquitin-conjugating enzyme]-L-cysteine + N(6)-ubiquitinyl-[acceptor protein]-L-lysine.</text>
        <dbReference type="EC" id="2.3.2.27"/>
    </reaction>
</comment>
<organism evidence="14 15">
    <name type="scientific">Herpetosiphon geysericola</name>
    <dbReference type="NCBI Taxonomy" id="70996"/>
    <lineage>
        <taxon>Bacteria</taxon>
        <taxon>Bacillati</taxon>
        <taxon>Chloroflexota</taxon>
        <taxon>Chloroflexia</taxon>
        <taxon>Herpetosiphonales</taxon>
        <taxon>Herpetosiphonaceae</taxon>
        <taxon>Herpetosiphon</taxon>
    </lineage>
</organism>
<evidence type="ECO:0000256" key="6">
    <source>
        <dbReference type="ARBA" id="ARBA00022723"/>
    </source>
</evidence>
<dbReference type="GO" id="GO:0016020">
    <property type="term" value="C:membrane"/>
    <property type="evidence" value="ECO:0007669"/>
    <property type="project" value="UniProtKB-SubCell"/>
</dbReference>